<evidence type="ECO:0000313" key="2">
    <source>
        <dbReference type="EMBL" id="PNS43075.1"/>
    </source>
</evidence>
<dbReference type="AlphaFoldDB" id="A0A2K1SU94"/>
<organism evidence="2 3">
    <name type="scientific">Gardnerella vaginalis</name>
    <dbReference type="NCBI Taxonomy" id="2702"/>
    <lineage>
        <taxon>Bacteria</taxon>
        <taxon>Bacillati</taxon>
        <taxon>Actinomycetota</taxon>
        <taxon>Actinomycetes</taxon>
        <taxon>Bifidobacteriales</taxon>
        <taxon>Bifidobacteriaceae</taxon>
        <taxon>Gardnerella</taxon>
    </lineage>
</organism>
<feature type="compositionally biased region" description="Basic and acidic residues" evidence="1">
    <location>
        <begin position="192"/>
        <end position="210"/>
    </location>
</feature>
<reference evidence="2 3" key="1">
    <citation type="submission" date="2016-10" db="EMBL/GenBank/DDBJ databases">
        <authorList>
            <person name="Varghese N."/>
        </authorList>
    </citation>
    <scope>NUCLEOTIDE SEQUENCE [LARGE SCALE GENOMIC DNA]</scope>
    <source>
        <strain evidence="2 3">KA00225</strain>
    </source>
</reference>
<dbReference type="Proteomes" id="UP000236146">
    <property type="component" value="Unassembled WGS sequence"/>
</dbReference>
<protein>
    <recommendedName>
        <fullName evidence="4">Dihydroneopterin aldolase</fullName>
    </recommendedName>
</protein>
<proteinExistence type="predicted"/>
<evidence type="ECO:0008006" key="4">
    <source>
        <dbReference type="Google" id="ProtNLM"/>
    </source>
</evidence>
<feature type="region of interest" description="Disordered" evidence="1">
    <location>
        <begin position="185"/>
        <end position="237"/>
    </location>
</feature>
<gene>
    <name evidence="2" type="ORF">BFS05_04865</name>
</gene>
<dbReference type="EMBL" id="MNLH01000004">
    <property type="protein sequence ID" value="PNS43075.1"/>
    <property type="molecule type" value="Genomic_DNA"/>
</dbReference>
<dbReference type="RefSeq" id="WP_103084867.1">
    <property type="nucleotide sequence ID" value="NZ_MNLH01000004.1"/>
</dbReference>
<accession>A0A2K1SU94</accession>
<evidence type="ECO:0000256" key="1">
    <source>
        <dbReference type="SAM" id="MobiDB-lite"/>
    </source>
</evidence>
<feature type="compositionally biased region" description="Polar residues" evidence="1">
    <location>
        <begin position="271"/>
        <end position="293"/>
    </location>
</feature>
<evidence type="ECO:0000313" key="3">
    <source>
        <dbReference type="Proteomes" id="UP000236146"/>
    </source>
</evidence>
<sequence>MDAIKFTGIRPIGGKALVGPYRITGVDVVLRLFLNAAVKGEVAQTVDIVQVTQRLARDLKSCEKDSHILENPSITLELIAGKLVESALRSWQVNEAEITVHASFNQANDCCADNENGTGNENNASNGLGFELDDIAVTICKQADNLGDPLEPQMTSMVNPAYPDYDLDYDDFDYEDEADAGDVVENSAVSENRNDNADNADNADKAKDSADYADSNDANDNDDNGDNGDNDDDEKYWPELYKSDSYKPYKFGSSEIESDSDLKSDFEFNENADSSVSQGVSHNVPQNIRNNFGNKDEINSENKSENSAKNNANNNDSDSKNGLNEIDYRDIRNHMPSMKNLGFVQHGSFLSYDAINDERFEEIFPRYSNTNYDDIDDDGTDKEYKPRVSDYFPMRTVTIVVMRGLAKNKTRLAMYDTMVAFEQSKKIIMRIDGISALYLSTIGSNDEYTAACVVSSNVDEYETIQRVIEVAKAHEPELKTTIVGMRLYSTPPKVTQSVDTSILDPNDASIALLHPSAADLRPWLQIEEDAFLDGNPLGYLIAFTEDSANVGIYSEHWIMGNC</sequence>
<name>A0A2K1SU94_GARVA</name>
<feature type="compositionally biased region" description="Basic and acidic residues" evidence="1">
    <location>
        <begin position="294"/>
        <end position="306"/>
    </location>
</feature>
<dbReference type="OrthoDB" id="9808041at2"/>
<comment type="caution">
    <text evidence="2">The sequence shown here is derived from an EMBL/GenBank/DDBJ whole genome shotgun (WGS) entry which is preliminary data.</text>
</comment>
<feature type="compositionally biased region" description="Acidic residues" evidence="1">
    <location>
        <begin position="217"/>
        <end position="234"/>
    </location>
</feature>
<feature type="region of interest" description="Disordered" evidence="1">
    <location>
        <begin position="271"/>
        <end position="324"/>
    </location>
</feature>
<feature type="compositionally biased region" description="Low complexity" evidence="1">
    <location>
        <begin position="307"/>
        <end position="316"/>
    </location>
</feature>